<proteinExistence type="predicted"/>
<keyword evidence="2" id="KW-1185">Reference proteome</keyword>
<organism evidence="1 2">
    <name type="scientific">Linum tenue</name>
    <dbReference type="NCBI Taxonomy" id="586396"/>
    <lineage>
        <taxon>Eukaryota</taxon>
        <taxon>Viridiplantae</taxon>
        <taxon>Streptophyta</taxon>
        <taxon>Embryophyta</taxon>
        <taxon>Tracheophyta</taxon>
        <taxon>Spermatophyta</taxon>
        <taxon>Magnoliopsida</taxon>
        <taxon>eudicotyledons</taxon>
        <taxon>Gunneridae</taxon>
        <taxon>Pentapetalae</taxon>
        <taxon>rosids</taxon>
        <taxon>fabids</taxon>
        <taxon>Malpighiales</taxon>
        <taxon>Linaceae</taxon>
        <taxon>Linum</taxon>
    </lineage>
</organism>
<evidence type="ECO:0000313" key="1">
    <source>
        <dbReference type="EMBL" id="CAI0549375.1"/>
    </source>
</evidence>
<name>A0AAV0QVY3_9ROSI</name>
<comment type="caution">
    <text evidence="1">The sequence shown here is derived from an EMBL/GenBank/DDBJ whole genome shotgun (WGS) entry which is preliminary data.</text>
</comment>
<reference evidence="1" key="1">
    <citation type="submission" date="2022-08" db="EMBL/GenBank/DDBJ databases">
        <authorList>
            <person name="Gutierrez-Valencia J."/>
        </authorList>
    </citation>
    <scope>NUCLEOTIDE SEQUENCE</scope>
</reference>
<dbReference type="AlphaFoldDB" id="A0AAV0QVY3"/>
<evidence type="ECO:0000313" key="2">
    <source>
        <dbReference type="Proteomes" id="UP001154282"/>
    </source>
</evidence>
<protein>
    <submittedName>
        <fullName evidence="1">Uncharacterized protein</fullName>
    </submittedName>
</protein>
<sequence>MLQTLMICIDVKLLAQQIWSPHLYCCDNSLHLLLICRPGLLRRR</sequence>
<dbReference type="Proteomes" id="UP001154282">
    <property type="component" value="Unassembled WGS sequence"/>
</dbReference>
<gene>
    <name evidence="1" type="ORF">LITE_LOCUS45118</name>
</gene>
<dbReference type="EMBL" id="CAMGYJ010000010">
    <property type="protein sequence ID" value="CAI0549375.1"/>
    <property type="molecule type" value="Genomic_DNA"/>
</dbReference>
<accession>A0AAV0QVY3</accession>